<dbReference type="HOGENOM" id="CLU_589681_0_0_1"/>
<accession>T1KU17</accession>
<proteinExistence type="predicted"/>
<dbReference type="EMBL" id="CAEY01000548">
    <property type="status" value="NOT_ANNOTATED_CDS"/>
    <property type="molecule type" value="Genomic_DNA"/>
</dbReference>
<feature type="region of interest" description="Disordered" evidence="2">
    <location>
        <begin position="298"/>
        <end position="358"/>
    </location>
</feature>
<dbReference type="EnsemblMetazoa" id="tetur21g01780.1">
    <property type="protein sequence ID" value="tetur21g01780.1"/>
    <property type="gene ID" value="tetur21g01780"/>
</dbReference>
<feature type="region of interest" description="Disordered" evidence="2">
    <location>
        <begin position="60"/>
        <end position="85"/>
    </location>
</feature>
<feature type="coiled-coil region" evidence="1">
    <location>
        <begin position="96"/>
        <end position="134"/>
    </location>
</feature>
<feature type="coiled-coil region" evidence="1">
    <location>
        <begin position="227"/>
        <end position="290"/>
    </location>
</feature>
<sequence>MYHESIKAKFTLEDFIASHKQILSEKEGNLKFLKRALADLNLNHYSIPLPLSIFKHTSKELNDPSDEEAPDDPDQVKLTKAPTPDYDESSYFLSKLGEHEEQRRRYAEERRKEYNEYLKEAKFATSRIKLLERKAEAARMGSPLRSYAELLDEKRANEKAYRSMNDHHITTEGTSYEPDFFGYQAKRHRDSGFDILNWQSKYPGNDVEPLVPKNRLLATHSSRVKACQYKEELMKQIEDKHRREEERLRREKEEELLIEKRLNEQRLRLLKEYEDEQRQQKMKADSLARKQEIIKEMISGKKTVDRSSVSDRNEATQTSPVKPDRKPVTPVKPKLPRSPSYLHVRHPKSPGNRKSRLSLESRLIQEEINAMTSPTSIRTSVRPGKGLKSPLKNGLGGDEIQSSEPAKYQPPDPVELEKVNFSAEIESNKNADLKGDRVLARLSEVRKKMQEDHQRMLQQLKDNS</sequence>
<feature type="region of interest" description="Disordered" evidence="2">
    <location>
        <begin position="370"/>
        <end position="413"/>
    </location>
</feature>
<evidence type="ECO:0008006" key="5">
    <source>
        <dbReference type="Google" id="ProtNLM"/>
    </source>
</evidence>
<reference evidence="3" key="2">
    <citation type="submission" date="2015-06" db="UniProtKB">
        <authorList>
            <consortium name="EnsemblMetazoa"/>
        </authorList>
    </citation>
    <scope>IDENTIFICATION</scope>
</reference>
<evidence type="ECO:0000313" key="4">
    <source>
        <dbReference type="Proteomes" id="UP000015104"/>
    </source>
</evidence>
<gene>
    <name evidence="3" type="primary">107367291</name>
</gene>
<dbReference type="OMA" id="FDILNWQ"/>
<dbReference type="OrthoDB" id="10498886at2759"/>
<feature type="compositionally biased region" description="Basic residues" evidence="2">
    <location>
        <begin position="343"/>
        <end position="356"/>
    </location>
</feature>
<name>T1KU17_TETUR</name>
<protein>
    <recommendedName>
        <fullName evidence="5">CCDC66 domain-containing protein</fullName>
    </recommendedName>
</protein>
<keyword evidence="4" id="KW-1185">Reference proteome</keyword>
<evidence type="ECO:0000256" key="2">
    <source>
        <dbReference type="SAM" id="MobiDB-lite"/>
    </source>
</evidence>
<reference evidence="4" key="1">
    <citation type="submission" date="2011-08" db="EMBL/GenBank/DDBJ databases">
        <authorList>
            <person name="Rombauts S."/>
        </authorList>
    </citation>
    <scope>NUCLEOTIDE SEQUENCE</scope>
    <source>
        <strain evidence="4">London</strain>
    </source>
</reference>
<keyword evidence="1" id="KW-0175">Coiled coil</keyword>
<dbReference type="Proteomes" id="UP000015104">
    <property type="component" value="Unassembled WGS sequence"/>
</dbReference>
<organism evidence="3 4">
    <name type="scientific">Tetranychus urticae</name>
    <name type="common">Two-spotted spider mite</name>
    <dbReference type="NCBI Taxonomy" id="32264"/>
    <lineage>
        <taxon>Eukaryota</taxon>
        <taxon>Metazoa</taxon>
        <taxon>Ecdysozoa</taxon>
        <taxon>Arthropoda</taxon>
        <taxon>Chelicerata</taxon>
        <taxon>Arachnida</taxon>
        <taxon>Acari</taxon>
        <taxon>Acariformes</taxon>
        <taxon>Trombidiformes</taxon>
        <taxon>Prostigmata</taxon>
        <taxon>Eleutherengona</taxon>
        <taxon>Raphignathae</taxon>
        <taxon>Tetranychoidea</taxon>
        <taxon>Tetranychidae</taxon>
        <taxon>Tetranychus</taxon>
    </lineage>
</organism>
<feature type="compositionally biased region" description="Basic and acidic residues" evidence="2">
    <location>
        <begin position="298"/>
        <end position="314"/>
    </location>
</feature>
<evidence type="ECO:0000313" key="3">
    <source>
        <dbReference type="EnsemblMetazoa" id="tetur21g01780.1"/>
    </source>
</evidence>
<feature type="compositionally biased region" description="Acidic residues" evidence="2">
    <location>
        <begin position="63"/>
        <end position="73"/>
    </location>
</feature>
<feature type="compositionally biased region" description="Polar residues" evidence="2">
    <location>
        <begin position="370"/>
        <end position="379"/>
    </location>
</feature>
<dbReference type="AlphaFoldDB" id="T1KU17"/>
<dbReference type="KEGG" id="tut:107367291"/>
<evidence type="ECO:0000256" key="1">
    <source>
        <dbReference type="SAM" id="Coils"/>
    </source>
</evidence>